<feature type="signal peptide" evidence="9">
    <location>
        <begin position="1"/>
        <end position="24"/>
    </location>
</feature>
<dbReference type="PROSITE" id="PS51172">
    <property type="entry name" value="CBM3"/>
    <property type="match status" value="1"/>
</dbReference>
<dbReference type="PROSITE" id="PS00592">
    <property type="entry name" value="GH9_2"/>
    <property type="match status" value="1"/>
</dbReference>
<feature type="active site" evidence="8">
    <location>
        <position position="448"/>
    </location>
</feature>
<comment type="similarity">
    <text evidence="7 9">Belongs to the glycosyl hydrolase 9 (cellulase E) family.</text>
</comment>
<evidence type="ECO:0000256" key="1">
    <source>
        <dbReference type="ARBA" id="ARBA00000966"/>
    </source>
</evidence>
<dbReference type="FunFam" id="1.50.10.10:FF:000020">
    <property type="entry name" value="Endoglucanase"/>
    <property type="match status" value="1"/>
</dbReference>
<dbReference type="PROSITE" id="PS00698">
    <property type="entry name" value="GH9_3"/>
    <property type="match status" value="1"/>
</dbReference>
<dbReference type="Pfam" id="PF18962">
    <property type="entry name" value="Por_Secre_tail"/>
    <property type="match status" value="1"/>
</dbReference>
<dbReference type="AlphaFoldDB" id="A0A2N3HUX1"/>
<dbReference type="InterPro" id="IPR036966">
    <property type="entry name" value="CBM3_sf"/>
</dbReference>
<protein>
    <recommendedName>
        <fullName evidence="9">Endoglucanase</fullName>
        <ecNumber evidence="9">3.2.1.4</ecNumber>
    </recommendedName>
</protein>
<dbReference type="SUPFAM" id="SSF49384">
    <property type="entry name" value="Carbohydrate-binding domain"/>
    <property type="match status" value="1"/>
</dbReference>
<dbReference type="Pfam" id="PF00759">
    <property type="entry name" value="Glyco_hydro_9"/>
    <property type="match status" value="1"/>
</dbReference>
<feature type="chain" id="PRO_5014487197" description="Endoglucanase" evidence="9">
    <location>
        <begin position="25"/>
        <end position="981"/>
    </location>
</feature>
<dbReference type="OrthoDB" id="1110770at2"/>
<name>A0A2N3HUX1_9BACT</name>
<dbReference type="RefSeq" id="WP_101262190.1">
    <property type="nucleotide sequence ID" value="NZ_MVDD01000011.1"/>
</dbReference>
<comment type="caution">
    <text evidence="11">The sequence shown here is derived from an EMBL/GenBank/DDBJ whole genome shotgun (WGS) entry which is preliminary data.</text>
</comment>
<dbReference type="Gene3D" id="2.60.40.710">
    <property type="entry name" value="Endoglucanase-like"/>
    <property type="match status" value="1"/>
</dbReference>
<accession>A0A2N3HUX1</accession>
<dbReference type="InterPro" id="IPR008928">
    <property type="entry name" value="6-hairpin_glycosidase_sf"/>
</dbReference>
<dbReference type="GO" id="GO:0030245">
    <property type="term" value="P:cellulose catabolic process"/>
    <property type="evidence" value="ECO:0007669"/>
    <property type="project" value="UniProtKB-KW"/>
</dbReference>
<dbReference type="SUPFAM" id="SSF48208">
    <property type="entry name" value="Six-hairpin glycosidases"/>
    <property type="match status" value="1"/>
</dbReference>
<dbReference type="EC" id="3.2.1.4" evidence="9"/>
<dbReference type="SMART" id="SM00635">
    <property type="entry name" value="BID_2"/>
    <property type="match status" value="1"/>
</dbReference>
<keyword evidence="4 7" id="KW-0119">Carbohydrate metabolism</keyword>
<sequence>MKKTLLLNLVIMCLMLGTSWGQHNYGDALQKSMFFYEAQQAGQLSPNNRVSWRANSTMKDGKDVGIDLSKGWYDAGDHVKFNFPMAYSVTTLCWGYLENKHAYEKADQVNIFKENIKYVTDYFINCHPSPNELYGQVGDGNEDHKYWLSAEVIDIKSTRKSYKIDASKPGSDLAGETAAALAAASIVFKDSDPTYSELLLKHAKELYTFADTYRGKYSESISNVKAFYNSWSGYQDELCWGAIWLYKATQNDSYLTKAKSEYDKLGNQGQESVKSYGWTLAWDDKSYGCYVLMAALTGDSKYSADAERHLNQWFTDRVSSVGPKFTQTGFPVLDMWGSFRYAANTAFLMLEQSDNMSDATKQAKYRKRAKEIMDYLLGDNPQKTSYVIGYGAKYPLNPHHRTAHGSWSDNISSPVTSRHILYGALVGGHEEADDYNWEDNRSDYEKAEVACDYNSLFTGVAARLYADYGGDAEVNFPLKETPNGEFLVEAKLNASGTTFSEYAVWVYNRTAWPARVPSSFKFKIYVDISEGISAGYSASDYVVSSNNADKVDFSNLVAYDASKGIYYTEVSFKSGEVIYPGGQSESKREAQVRIRLPYEASASAWDVSNDWSATGVNSSLKEVSNIPLYVDGALVFGNEPGPVVPVDVTGVAVSSNTLTINKGKTSKLVATVQPSNASNKEVTWTSSNEAIATVSNEGVVTAIKEGSATITVTTKDGSFKAVCEVTVTDVVVPTYTLTTSVIGNGTISVSPDKLKYDEGSEVVLTAIPESGYVFTKWSGDASGSTKSITITIGKNTSVEATFEESTTPGDVTIISLPFKFSGTGEYFWETTEDIASINSWSDDKVEVNGVDYTNRWSNQLPAKVDGKYKIHFVSSVDWGSVVIEAASKNRSNVSADVQKQMHLEIKLFPNPTSVNQQVHIKNIENCKTIKVYSMAGQKMLEKSVLGETETVLSLSRFTPGSYVVKVTDVEGLSSSKILIVK</sequence>
<keyword evidence="3 9" id="KW-0136">Cellulose degradation</keyword>
<dbReference type="InterPro" id="IPR001956">
    <property type="entry name" value="CBM3"/>
</dbReference>
<organism evidence="11 12">
    <name type="scientific">Labilibaculum filiforme</name>
    <dbReference type="NCBI Taxonomy" id="1940526"/>
    <lineage>
        <taxon>Bacteria</taxon>
        <taxon>Pseudomonadati</taxon>
        <taxon>Bacteroidota</taxon>
        <taxon>Bacteroidia</taxon>
        <taxon>Marinilabiliales</taxon>
        <taxon>Marinifilaceae</taxon>
        <taxon>Labilibaculum</taxon>
    </lineage>
</organism>
<dbReference type="SMART" id="SM01067">
    <property type="entry name" value="CBM_3"/>
    <property type="match status" value="1"/>
</dbReference>
<keyword evidence="9" id="KW-0732">Signal</keyword>
<evidence type="ECO:0000256" key="2">
    <source>
        <dbReference type="ARBA" id="ARBA00022801"/>
    </source>
</evidence>
<reference evidence="11 12" key="1">
    <citation type="journal article" date="2017" name="Front. Microbiol.">
        <title>Labilibaculum manganireducens gen. nov., sp. nov. and Labilibaculum filiforme sp. nov., Novel Bacteroidetes Isolated from Subsurface Sediments of the Baltic Sea.</title>
        <authorList>
            <person name="Vandieken V."/>
            <person name="Marshall I.P."/>
            <person name="Niemann H."/>
            <person name="Engelen B."/>
            <person name="Cypionka H."/>
        </authorList>
    </citation>
    <scope>NUCLEOTIDE SEQUENCE [LARGE SCALE GENOMIC DNA]</scope>
    <source>
        <strain evidence="11 12">59.16B</strain>
    </source>
</reference>
<dbReference type="InterPro" id="IPR008965">
    <property type="entry name" value="CBM2/CBM3_carb-bd_dom_sf"/>
</dbReference>
<evidence type="ECO:0000256" key="6">
    <source>
        <dbReference type="ARBA" id="ARBA00023326"/>
    </source>
</evidence>
<dbReference type="GO" id="GO:0008810">
    <property type="term" value="F:cellulase activity"/>
    <property type="evidence" value="ECO:0007669"/>
    <property type="project" value="UniProtKB-EC"/>
</dbReference>
<evidence type="ECO:0000259" key="10">
    <source>
        <dbReference type="PROSITE" id="PS51172"/>
    </source>
</evidence>
<keyword evidence="2 7" id="KW-0378">Hydrolase</keyword>
<keyword evidence="12" id="KW-1185">Reference proteome</keyword>
<dbReference type="InterPro" id="IPR001701">
    <property type="entry name" value="Glyco_hydro_9"/>
</dbReference>
<keyword evidence="5 7" id="KW-0326">Glycosidase</keyword>
<evidence type="ECO:0000256" key="4">
    <source>
        <dbReference type="ARBA" id="ARBA00023277"/>
    </source>
</evidence>
<evidence type="ECO:0000313" key="11">
    <source>
        <dbReference type="EMBL" id="PKQ61852.1"/>
    </source>
</evidence>
<evidence type="ECO:0000256" key="8">
    <source>
        <dbReference type="PROSITE-ProRule" id="PRU10060"/>
    </source>
</evidence>
<dbReference type="InterPro" id="IPR012341">
    <property type="entry name" value="6hp_glycosidase-like_sf"/>
</dbReference>
<dbReference type="Pfam" id="PF02368">
    <property type="entry name" value="Big_2"/>
    <property type="match status" value="1"/>
</dbReference>
<gene>
    <name evidence="11" type="ORF">BZG02_14600</name>
</gene>
<dbReference type="GO" id="GO:0030248">
    <property type="term" value="F:cellulose binding"/>
    <property type="evidence" value="ECO:0007669"/>
    <property type="project" value="InterPro"/>
</dbReference>
<evidence type="ECO:0000313" key="12">
    <source>
        <dbReference type="Proteomes" id="UP000233535"/>
    </source>
</evidence>
<dbReference type="InterPro" id="IPR003343">
    <property type="entry name" value="Big_2"/>
</dbReference>
<feature type="active site" evidence="7">
    <location>
        <position position="399"/>
    </location>
</feature>
<dbReference type="InterPro" id="IPR033126">
    <property type="entry name" value="Glyco_hydro_9_Asp/Glu_AS"/>
</dbReference>
<dbReference type="Pfam" id="PF18666">
    <property type="entry name" value="CBM64"/>
    <property type="match status" value="1"/>
</dbReference>
<dbReference type="Gene3D" id="1.50.10.10">
    <property type="match status" value="1"/>
</dbReference>
<dbReference type="SUPFAM" id="SSF49373">
    <property type="entry name" value="Invasin/intimin cell-adhesion fragments"/>
    <property type="match status" value="1"/>
</dbReference>
<proteinExistence type="inferred from homology"/>
<dbReference type="PANTHER" id="PTHR22298">
    <property type="entry name" value="ENDO-1,4-BETA-GLUCANASE"/>
    <property type="match status" value="1"/>
</dbReference>
<dbReference type="NCBIfam" id="TIGR04183">
    <property type="entry name" value="Por_Secre_tail"/>
    <property type="match status" value="1"/>
</dbReference>
<dbReference type="InterPro" id="IPR026444">
    <property type="entry name" value="Secre_tail"/>
</dbReference>
<evidence type="ECO:0000256" key="7">
    <source>
        <dbReference type="PROSITE-ProRule" id="PRU10059"/>
    </source>
</evidence>
<evidence type="ECO:0000256" key="9">
    <source>
        <dbReference type="RuleBase" id="RU361166"/>
    </source>
</evidence>
<dbReference type="InterPro" id="IPR008964">
    <property type="entry name" value="Invasin/intimin_cell_adhesion"/>
</dbReference>
<feature type="active site" evidence="8">
    <location>
        <position position="439"/>
    </location>
</feature>
<evidence type="ECO:0000256" key="5">
    <source>
        <dbReference type="ARBA" id="ARBA00023295"/>
    </source>
</evidence>
<dbReference type="InterPro" id="IPR044060">
    <property type="entry name" value="Bacterial_rp_domain"/>
</dbReference>
<dbReference type="InterPro" id="IPR018221">
    <property type="entry name" value="Glyco_hydro_9_His_AS"/>
</dbReference>
<dbReference type="Gene3D" id="2.60.40.1080">
    <property type="match status" value="1"/>
</dbReference>
<dbReference type="InterPro" id="IPR041438">
    <property type="entry name" value="CBM64"/>
</dbReference>
<comment type="catalytic activity">
    <reaction evidence="1 9">
        <text>Endohydrolysis of (1-&gt;4)-beta-D-glucosidic linkages in cellulose, lichenin and cereal beta-D-glucans.</text>
        <dbReference type="EC" id="3.2.1.4"/>
    </reaction>
</comment>
<evidence type="ECO:0000256" key="3">
    <source>
        <dbReference type="ARBA" id="ARBA00023001"/>
    </source>
</evidence>
<keyword evidence="6 7" id="KW-0624">Polysaccharide degradation</keyword>
<dbReference type="Proteomes" id="UP000233535">
    <property type="component" value="Unassembled WGS sequence"/>
</dbReference>
<feature type="domain" description="CBM3" evidence="10">
    <location>
        <begin position="481"/>
        <end position="641"/>
    </location>
</feature>
<dbReference type="Pfam" id="PF18998">
    <property type="entry name" value="Flg_new_2"/>
    <property type="match status" value="1"/>
</dbReference>
<dbReference type="EMBL" id="MVDD01000011">
    <property type="protein sequence ID" value="PKQ61852.1"/>
    <property type="molecule type" value="Genomic_DNA"/>
</dbReference>